<evidence type="ECO:0008006" key="4">
    <source>
        <dbReference type="Google" id="ProtNLM"/>
    </source>
</evidence>
<comment type="caution">
    <text evidence="2">The sequence shown here is derived from an EMBL/GenBank/DDBJ whole genome shotgun (WGS) entry which is preliminary data.</text>
</comment>
<keyword evidence="1" id="KW-0998">Cell outer membrane</keyword>
<evidence type="ECO:0000313" key="2">
    <source>
        <dbReference type="EMBL" id="PWN07549.1"/>
    </source>
</evidence>
<dbReference type="Gene3D" id="2.170.130.10">
    <property type="entry name" value="TonB-dependent receptor, plug domain"/>
    <property type="match status" value="1"/>
</dbReference>
<sequence length="838" mass="92834">MKKIFNTPMKGRFISRGIFIAAIISIIASIPAQPLHAQQQSVEFVQYFRELQNDFIRERVYLHTDRQWYVHGDRIWFSAFVTAGPQNLPSAISSVLYVELFDPEGSLIERIPVRIESGRASGSLTFNNTEPEAGTYRIQAYTAWAKNFGESYIHKADIAVLSDEETDDTAESPNGSPDLQFFAEGGELIAGLSQRVAFKAIGNDGLSRDVSGWVFSQDRTDSVRFASEHNGMGVIENWTSEESGSFAVAEIDGEMIRTELPAPVSSGSMLRVDGNPSDFLITVRSNDPETQNGQLLLFAHVRGEIYYASLILMENGSGETAIPRMQFPSGIVHFTLLGPSGNPVSERLSFNENELDRIETDLSPDQQTYSLREEVALDIAISDGERVLIPADVSLTVFDDAYADYQQYATDIRSRLYLETELRGYIEDPGYYFSDEPEAGLHLDYLLLTQGWRSYDMDAVLQRDDITLFSLPEEGFSLTGTIKSGFRGRPLENATVAFSLDDDEENLDIVTTGPDGKFMISGLDVTGAASFVLRANNESGGDRVQIELDNQFANLENSAVPPAEELTQSYFSNTEDERGATGSVAINSLKERSQSARSGTERYLEAELFGELDEITVTGEREEVDEEEQFRRFGERPGQRVDFDEQEHLSTLPINIVLNQIPGVSVVGNQVEISTGFTNLGGSAPPSPLILVDNIETDASYLLSLSPADVKTINVFRRSVELASFGISGTGGVISVRTRRGETGYVENERGTLAGRIQGYQQPTQFYSPRYGITVPRDIEEPDERITLHWEGDLSIPETGGTLQFWTNDVPSRYRVVLQGITQTGVPFSATETFEVTD</sequence>
<dbReference type="PROSITE" id="PS52016">
    <property type="entry name" value="TONB_DEPENDENT_REC_3"/>
    <property type="match status" value="1"/>
</dbReference>
<protein>
    <recommendedName>
        <fullName evidence="4">TonB-dependent receptor plug domain-containing protein</fullName>
    </recommendedName>
</protein>
<dbReference type="EMBL" id="QGGB01000003">
    <property type="protein sequence ID" value="PWN07549.1"/>
    <property type="molecule type" value="Genomic_DNA"/>
</dbReference>
<dbReference type="InterPro" id="IPR039426">
    <property type="entry name" value="TonB-dep_rcpt-like"/>
</dbReference>
<keyword evidence="1" id="KW-0472">Membrane</keyword>
<reference evidence="2 3" key="1">
    <citation type="submission" date="2018-05" db="EMBL/GenBank/DDBJ databases">
        <title>Rhodohalobacter halophilus gen. nov., sp. nov., a moderately halophilic member of the family Balneolaceae.</title>
        <authorList>
            <person name="Liu Z.-W."/>
        </authorList>
    </citation>
    <scope>NUCLEOTIDE SEQUENCE [LARGE SCALE GENOMIC DNA]</scope>
    <source>
        <strain evidence="2 3">8A47</strain>
    </source>
</reference>
<proteinExistence type="inferred from homology"/>
<comment type="similarity">
    <text evidence="1">Belongs to the TonB-dependent receptor family.</text>
</comment>
<dbReference type="GO" id="GO:0009279">
    <property type="term" value="C:cell outer membrane"/>
    <property type="evidence" value="ECO:0007669"/>
    <property type="project" value="UniProtKB-SubCell"/>
</dbReference>
<keyword evidence="1" id="KW-1134">Transmembrane beta strand</keyword>
<name>A0A316TW05_9BACT</name>
<evidence type="ECO:0000313" key="3">
    <source>
        <dbReference type="Proteomes" id="UP000245533"/>
    </source>
</evidence>
<dbReference type="Proteomes" id="UP000245533">
    <property type="component" value="Unassembled WGS sequence"/>
</dbReference>
<keyword evidence="3" id="KW-1185">Reference proteome</keyword>
<keyword evidence="1" id="KW-0813">Transport</keyword>
<evidence type="ECO:0000256" key="1">
    <source>
        <dbReference type="PROSITE-ProRule" id="PRU01360"/>
    </source>
</evidence>
<keyword evidence="1" id="KW-0812">Transmembrane</keyword>
<comment type="subcellular location">
    <subcellularLocation>
        <location evidence="1">Cell outer membrane</location>
        <topology evidence="1">Multi-pass membrane protein</topology>
    </subcellularLocation>
</comment>
<dbReference type="SUPFAM" id="SSF56935">
    <property type="entry name" value="Porins"/>
    <property type="match status" value="1"/>
</dbReference>
<dbReference type="Gene3D" id="2.60.40.1930">
    <property type="match status" value="1"/>
</dbReference>
<accession>A0A316TW05</accession>
<dbReference type="InterPro" id="IPR037066">
    <property type="entry name" value="Plug_dom_sf"/>
</dbReference>
<organism evidence="2 3">
    <name type="scientific">Rhodohalobacter mucosus</name>
    <dbReference type="NCBI Taxonomy" id="2079485"/>
    <lineage>
        <taxon>Bacteria</taxon>
        <taxon>Pseudomonadati</taxon>
        <taxon>Balneolota</taxon>
        <taxon>Balneolia</taxon>
        <taxon>Balneolales</taxon>
        <taxon>Balneolaceae</taxon>
        <taxon>Rhodohalobacter</taxon>
    </lineage>
</organism>
<dbReference type="AlphaFoldDB" id="A0A316TW05"/>
<gene>
    <name evidence="2" type="ORF">DDZ15_04650</name>
</gene>